<feature type="region of interest" description="Disordered" evidence="1">
    <location>
        <begin position="108"/>
        <end position="132"/>
    </location>
</feature>
<evidence type="ECO:0000256" key="1">
    <source>
        <dbReference type="SAM" id="MobiDB-lite"/>
    </source>
</evidence>
<dbReference type="Proteomes" id="UP000467840">
    <property type="component" value="Chromosome 10"/>
</dbReference>
<dbReference type="PANTHER" id="PTHR36364">
    <property type="entry name" value="OS03G0203000 PROTEIN"/>
    <property type="match status" value="1"/>
</dbReference>
<dbReference type="AlphaFoldDB" id="A0A6A6N9J5"/>
<gene>
    <name evidence="2" type="ORF">GH714_031551</name>
    <name evidence="3" type="ORF">GH714_031723</name>
</gene>
<feature type="region of interest" description="Disordered" evidence="1">
    <location>
        <begin position="1"/>
        <end position="58"/>
    </location>
</feature>
<keyword evidence="4" id="KW-1185">Reference proteome</keyword>
<proteinExistence type="predicted"/>
<feature type="compositionally biased region" description="Basic and acidic residues" evidence="1">
    <location>
        <begin position="1"/>
        <end position="39"/>
    </location>
</feature>
<evidence type="ECO:0000313" key="3">
    <source>
        <dbReference type="EMBL" id="KAF2320901.1"/>
    </source>
</evidence>
<dbReference type="EMBL" id="JAAGAX010000003">
    <property type="protein sequence ID" value="KAF2320901.1"/>
    <property type="molecule type" value="Genomic_DNA"/>
</dbReference>
<organism evidence="2 4">
    <name type="scientific">Hevea brasiliensis</name>
    <name type="common">Para rubber tree</name>
    <name type="synonym">Siphonia brasiliensis</name>
    <dbReference type="NCBI Taxonomy" id="3981"/>
    <lineage>
        <taxon>Eukaryota</taxon>
        <taxon>Viridiplantae</taxon>
        <taxon>Streptophyta</taxon>
        <taxon>Embryophyta</taxon>
        <taxon>Tracheophyta</taxon>
        <taxon>Spermatophyta</taxon>
        <taxon>Magnoliopsida</taxon>
        <taxon>eudicotyledons</taxon>
        <taxon>Gunneridae</taxon>
        <taxon>Pentapetalae</taxon>
        <taxon>rosids</taxon>
        <taxon>fabids</taxon>
        <taxon>Malpighiales</taxon>
        <taxon>Euphorbiaceae</taxon>
        <taxon>Crotonoideae</taxon>
        <taxon>Micrandreae</taxon>
        <taxon>Hevea</taxon>
    </lineage>
</organism>
<comment type="caution">
    <text evidence="2">The sequence shown here is derived from an EMBL/GenBank/DDBJ whole genome shotgun (WGS) entry which is preliminary data.</text>
</comment>
<protein>
    <submittedName>
        <fullName evidence="2">Uncharacterized protein</fullName>
    </submittedName>
</protein>
<dbReference type="PANTHER" id="PTHR36364:SF1">
    <property type="entry name" value="OS03G0203000 PROTEIN"/>
    <property type="match status" value="1"/>
</dbReference>
<dbReference type="EMBL" id="JAAGAX010000003">
    <property type="protein sequence ID" value="KAF2320879.1"/>
    <property type="molecule type" value="Genomic_DNA"/>
</dbReference>
<reference evidence="2 4" key="1">
    <citation type="journal article" date="2020" name="Mol. Plant">
        <title>The Chromosome-Based Rubber Tree Genome Provides New Insights into Spurge Genome Evolution and Rubber Biosynthesis.</title>
        <authorList>
            <person name="Liu J."/>
            <person name="Shi C."/>
            <person name="Shi C.C."/>
            <person name="Li W."/>
            <person name="Zhang Q.J."/>
            <person name="Zhang Y."/>
            <person name="Li K."/>
            <person name="Lu H.F."/>
            <person name="Shi C."/>
            <person name="Zhu S.T."/>
            <person name="Xiao Z.Y."/>
            <person name="Nan H."/>
            <person name="Yue Y."/>
            <person name="Zhu X.G."/>
            <person name="Wu Y."/>
            <person name="Hong X.N."/>
            <person name="Fan G.Y."/>
            <person name="Tong Y."/>
            <person name="Zhang D."/>
            <person name="Mao C.L."/>
            <person name="Liu Y.L."/>
            <person name="Hao S.J."/>
            <person name="Liu W.Q."/>
            <person name="Lv M.Q."/>
            <person name="Zhang H.B."/>
            <person name="Liu Y."/>
            <person name="Hu-Tang G.R."/>
            <person name="Wang J.P."/>
            <person name="Wang J.H."/>
            <person name="Sun Y.H."/>
            <person name="Ni S.B."/>
            <person name="Chen W.B."/>
            <person name="Zhang X.C."/>
            <person name="Jiao Y.N."/>
            <person name="Eichler E.E."/>
            <person name="Li G.H."/>
            <person name="Liu X."/>
            <person name="Gao L.Z."/>
        </authorList>
    </citation>
    <scope>NUCLEOTIDE SEQUENCE [LARGE SCALE GENOMIC DNA]</scope>
    <source>
        <strain evidence="4">cv. GT1</strain>
        <tissue evidence="2">Leaf</tissue>
    </source>
</reference>
<accession>A0A6A6N9J5</accession>
<sequence length="182" mass="21306">MSRRERDARDSDSRRHRSGFDREPSPKRSRRDGKPETERVPSNTNLDVEDHADRDQKHRRRCKMHYLLRLLQHLIPSTMSVVMPRKLVETLVGEQLLSVNGGIQRIGNERAMDKSSSYDSRQRDEKAQAKGGDNVWRHDGFFKMEAEPAPPVRKRPAFREKKFQWTLKMLRKQLVSLETGSS</sequence>
<evidence type="ECO:0000313" key="4">
    <source>
        <dbReference type="Proteomes" id="UP000467840"/>
    </source>
</evidence>
<evidence type="ECO:0000313" key="2">
    <source>
        <dbReference type="EMBL" id="KAF2320879.1"/>
    </source>
</evidence>
<name>A0A6A6N9J5_HEVBR</name>